<gene>
    <name evidence="1" type="ORF">KEK_08347</name>
</gene>
<dbReference type="EMBL" id="AGVE01000042">
    <property type="protein sequence ID" value="EHI13177.1"/>
    <property type="molecule type" value="Genomic_DNA"/>
</dbReference>
<evidence type="ECO:0000313" key="2">
    <source>
        <dbReference type="Proteomes" id="UP000004915"/>
    </source>
</evidence>
<organism evidence="1 2">
    <name type="scientific">Mycolicibacterium thermoresistibile (strain ATCC 19527 / DSM 44167 / CIP 105390 / JCM 6362 / NCTC 10409 / 316)</name>
    <name type="common">Mycobacterium thermoresistibile</name>
    <dbReference type="NCBI Taxonomy" id="1078020"/>
    <lineage>
        <taxon>Bacteria</taxon>
        <taxon>Bacillati</taxon>
        <taxon>Actinomycetota</taxon>
        <taxon>Actinomycetes</taxon>
        <taxon>Mycobacteriales</taxon>
        <taxon>Mycobacteriaceae</taxon>
        <taxon>Mycolicibacterium</taxon>
    </lineage>
</organism>
<dbReference type="AlphaFoldDB" id="G7CF98"/>
<dbReference type="PATRIC" id="fig|1078020.3.peg.1640"/>
<dbReference type="eggNOG" id="ENOG502ZJ8P">
    <property type="taxonomic scope" value="Bacteria"/>
</dbReference>
<accession>G7CF98</accession>
<dbReference type="RefSeq" id="WP_003925164.1">
    <property type="nucleotide sequence ID" value="NZ_AGVE01000042.1"/>
</dbReference>
<sequence length="184" mass="20363">MGSVVMLTLDQRWLLMTMGGWQIVDALIGPGGVSHLMQSRWGGFRQKPIPGAPAWMTSWFTGNGRIVSPYGRGVEPRVAVTAAQIDRYATTIPDEIKDQLRDIRAQSTANAVLRGRFCGCGSKPCGYAYMGDRICPPTERQESDARADYLRIRAYEKVYLAKALRLTAHDLEPSGQLDLFEAAL</sequence>
<comment type="caution">
    <text evidence="1">The sequence shown here is derived from an EMBL/GenBank/DDBJ whole genome shotgun (WGS) entry which is preliminary data.</text>
</comment>
<name>G7CF98_MYCT3</name>
<keyword evidence="2" id="KW-1185">Reference proteome</keyword>
<protein>
    <submittedName>
        <fullName evidence="1">Uncharacterized protein</fullName>
    </submittedName>
</protein>
<reference evidence="1 2" key="1">
    <citation type="submission" date="2011-11" db="EMBL/GenBank/DDBJ databases">
        <authorList>
            <consortium name="Tuberculosis Structural Genomics Consortium"/>
            <person name="Ioerger T.R."/>
        </authorList>
    </citation>
    <scope>NUCLEOTIDE SEQUENCE [LARGE SCALE GENOMIC DNA]</scope>
    <source>
        <strain evidence="2">ATCC 19527 / DSM 44167 / CIP 105390 / JCM 6362 / NCTC 10409 / 316</strain>
    </source>
</reference>
<proteinExistence type="predicted"/>
<evidence type="ECO:0000313" key="1">
    <source>
        <dbReference type="EMBL" id="EHI13177.1"/>
    </source>
</evidence>
<dbReference type="Proteomes" id="UP000004915">
    <property type="component" value="Unassembled WGS sequence"/>
</dbReference>